<dbReference type="Proteomes" id="UP000199377">
    <property type="component" value="Unassembled WGS sequence"/>
</dbReference>
<dbReference type="SUPFAM" id="SSF110857">
    <property type="entry name" value="Gamma-glutamyl cyclotransferase-like"/>
    <property type="match status" value="1"/>
</dbReference>
<dbReference type="OrthoDB" id="9795692at2"/>
<reference evidence="3 4" key="1">
    <citation type="submission" date="2016-10" db="EMBL/GenBank/DDBJ databases">
        <authorList>
            <person name="de Groot N.N."/>
        </authorList>
    </citation>
    <scope>NUCLEOTIDE SEQUENCE [LARGE SCALE GENOMIC DNA]</scope>
    <source>
        <strain evidence="3 4">CGMCC 1.11030</strain>
    </source>
</reference>
<sequence length="184" mass="20155">MLGRDETGALWVFGYGSLIWNPGFVFAERLPARLPGYRRAFCLRSIRYRGTPAAPGLVLALAERAGAECRGLVYRVEAEHADAAHAYLREREMVTDSYLETVQALEVEGRGEVRALAYVIDESHPQFADLPPRAQAEIIVAASGPAGTNRDYLHNTVAHLRELGLPDAELEALDLQVRALAGEG</sequence>
<evidence type="ECO:0000313" key="4">
    <source>
        <dbReference type="Proteomes" id="UP000199377"/>
    </source>
</evidence>
<dbReference type="PANTHER" id="PTHR12192:SF2">
    <property type="entry name" value="GLUTATHIONE-SPECIFIC GAMMA-GLUTAMYLCYCLOTRANSFERASE 2"/>
    <property type="match status" value="1"/>
</dbReference>
<evidence type="ECO:0000256" key="1">
    <source>
        <dbReference type="ARBA" id="ARBA00012344"/>
    </source>
</evidence>
<dbReference type="STRING" id="1114924.SAMN05216258_102321"/>
<keyword evidence="4" id="KW-1185">Reference proteome</keyword>
<dbReference type="PANTHER" id="PTHR12192">
    <property type="entry name" value="CATION TRANSPORT PROTEIN CHAC-RELATED"/>
    <property type="match status" value="1"/>
</dbReference>
<protein>
    <recommendedName>
        <fullName evidence="1">glutathione-specific gamma-glutamylcyclotransferase</fullName>
        <ecNumber evidence="1">4.3.2.7</ecNumber>
    </recommendedName>
</protein>
<gene>
    <name evidence="3" type="ORF">SAMN05216258_102321</name>
</gene>
<dbReference type="AlphaFoldDB" id="A0A1I3D0P7"/>
<accession>A0A1I3D0P7</accession>
<dbReference type="CDD" id="cd06661">
    <property type="entry name" value="GGCT_like"/>
    <property type="match status" value="1"/>
</dbReference>
<dbReference type="EC" id="4.3.2.7" evidence="1"/>
<dbReference type="Pfam" id="PF04752">
    <property type="entry name" value="ChaC"/>
    <property type="match status" value="1"/>
</dbReference>
<dbReference type="Gene3D" id="3.10.490.10">
    <property type="entry name" value="Gamma-glutamyl cyclotransferase-like"/>
    <property type="match status" value="1"/>
</dbReference>
<dbReference type="GO" id="GO:0061928">
    <property type="term" value="F:glutathione specific gamma-glutamylcyclotransferase activity"/>
    <property type="evidence" value="ECO:0007669"/>
    <property type="project" value="UniProtKB-EC"/>
</dbReference>
<proteinExistence type="predicted"/>
<name>A0A1I3D0P7_9RHOB</name>
<dbReference type="GO" id="GO:0005737">
    <property type="term" value="C:cytoplasm"/>
    <property type="evidence" value="ECO:0007669"/>
    <property type="project" value="TreeGrafter"/>
</dbReference>
<dbReference type="InterPro" id="IPR036568">
    <property type="entry name" value="GGCT-like_sf"/>
</dbReference>
<dbReference type="InterPro" id="IPR013024">
    <property type="entry name" value="GGCT-like"/>
</dbReference>
<dbReference type="RefSeq" id="WP_092858270.1">
    <property type="nucleotide sequence ID" value="NZ_FOQH01000002.1"/>
</dbReference>
<evidence type="ECO:0000313" key="3">
    <source>
        <dbReference type="EMBL" id="SFH80344.1"/>
    </source>
</evidence>
<organism evidence="3 4">
    <name type="scientific">Albimonas pacifica</name>
    <dbReference type="NCBI Taxonomy" id="1114924"/>
    <lineage>
        <taxon>Bacteria</taxon>
        <taxon>Pseudomonadati</taxon>
        <taxon>Pseudomonadota</taxon>
        <taxon>Alphaproteobacteria</taxon>
        <taxon>Rhodobacterales</taxon>
        <taxon>Paracoccaceae</taxon>
        <taxon>Albimonas</taxon>
    </lineage>
</organism>
<evidence type="ECO:0000256" key="2">
    <source>
        <dbReference type="ARBA" id="ARBA00023239"/>
    </source>
</evidence>
<dbReference type="EMBL" id="FOQH01000002">
    <property type="protein sequence ID" value="SFH80344.1"/>
    <property type="molecule type" value="Genomic_DNA"/>
</dbReference>
<keyword evidence="2" id="KW-0456">Lyase</keyword>
<dbReference type="InterPro" id="IPR006840">
    <property type="entry name" value="ChaC"/>
</dbReference>
<dbReference type="GO" id="GO:0006751">
    <property type="term" value="P:glutathione catabolic process"/>
    <property type="evidence" value="ECO:0007669"/>
    <property type="project" value="InterPro"/>
</dbReference>